<name>A0ABW2ZTF0_9MICO</name>
<keyword evidence="4" id="KW-1185">Reference proteome</keyword>
<feature type="domain" description="DUF1206" evidence="2">
    <location>
        <begin position="201"/>
        <end position="269"/>
    </location>
</feature>
<accession>A0ABW2ZTF0</accession>
<keyword evidence="1" id="KW-1133">Transmembrane helix</keyword>
<evidence type="ECO:0000313" key="3">
    <source>
        <dbReference type="EMBL" id="MFD0781952.1"/>
    </source>
</evidence>
<dbReference type="InterPro" id="IPR009597">
    <property type="entry name" value="DUF1206"/>
</dbReference>
<dbReference type="Proteomes" id="UP001597042">
    <property type="component" value="Unassembled WGS sequence"/>
</dbReference>
<gene>
    <name evidence="3" type="ORF">ACFQZV_11680</name>
</gene>
<comment type="caution">
    <text evidence="3">The sequence shown here is derived from an EMBL/GenBank/DDBJ whole genome shotgun (WGS) entry which is preliminary data.</text>
</comment>
<feature type="transmembrane region" description="Helical" evidence="1">
    <location>
        <begin position="111"/>
        <end position="132"/>
    </location>
</feature>
<evidence type="ECO:0000259" key="2">
    <source>
        <dbReference type="Pfam" id="PF06724"/>
    </source>
</evidence>
<keyword evidence="1" id="KW-0812">Transmembrane</keyword>
<dbReference type="EMBL" id="JBHTIM010000001">
    <property type="protein sequence ID" value="MFD0781952.1"/>
    <property type="molecule type" value="Genomic_DNA"/>
</dbReference>
<reference evidence="4" key="1">
    <citation type="journal article" date="2019" name="Int. J. Syst. Evol. Microbiol.">
        <title>The Global Catalogue of Microorganisms (GCM) 10K type strain sequencing project: providing services to taxonomists for standard genome sequencing and annotation.</title>
        <authorList>
            <consortium name="The Broad Institute Genomics Platform"/>
            <consortium name="The Broad Institute Genome Sequencing Center for Infectious Disease"/>
            <person name="Wu L."/>
            <person name="Ma J."/>
        </authorList>
    </citation>
    <scope>NUCLEOTIDE SEQUENCE [LARGE SCALE GENOMIC DNA]</scope>
    <source>
        <strain evidence="4">CCUG 50754</strain>
    </source>
</reference>
<keyword evidence="1" id="KW-0472">Membrane</keyword>
<dbReference type="RefSeq" id="WP_378753768.1">
    <property type="nucleotide sequence ID" value="NZ_JBHSSV010000020.1"/>
</dbReference>
<protein>
    <submittedName>
        <fullName evidence="3">DUF1206 domain-containing protein</fullName>
    </submittedName>
</protein>
<feature type="domain" description="DUF1206" evidence="2">
    <location>
        <begin position="25"/>
        <end position="90"/>
    </location>
</feature>
<organism evidence="3 4">
    <name type="scientific">Microbacterium koreense</name>
    <dbReference type="NCBI Taxonomy" id="323761"/>
    <lineage>
        <taxon>Bacteria</taxon>
        <taxon>Bacillati</taxon>
        <taxon>Actinomycetota</taxon>
        <taxon>Actinomycetes</taxon>
        <taxon>Micrococcales</taxon>
        <taxon>Microbacteriaceae</taxon>
        <taxon>Microbacterium</taxon>
    </lineage>
</organism>
<dbReference type="Pfam" id="PF06724">
    <property type="entry name" value="DUF1206"/>
    <property type="match status" value="3"/>
</dbReference>
<feature type="transmembrane region" description="Helical" evidence="1">
    <location>
        <begin position="26"/>
        <end position="45"/>
    </location>
</feature>
<sequence length="272" mass="27547">MTDHVQQAAQSAESSTALRTLARGGYVANGIVHVLLGILIIVVATGGEEETDQAGAFQALAEAPFGIVALWVCAVALAGLAVWLIVDGITVRQSGNEKRDVVRAWGRRLAAWGRAVVYGALGGLAASVALGARSQSGDSAESVSRELLSTPGGPFILGAVGVGIFGAGVGFVVIGVGRRFRKNLMLPSPPVGTAVVAIGAVGYVAKGIALAVVGILLIIAAVQIDPETAGGLDAAVASLLGLPYGPWIAGGIGCGLLAYGIYCFFRARYARL</sequence>
<evidence type="ECO:0000256" key="1">
    <source>
        <dbReference type="SAM" id="Phobius"/>
    </source>
</evidence>
<feature type="transmembrane region" description="Helical" evidence="1">
    <location>
        <begin position="152"/>
        <end position="174"/>
    </location>
</feature>
<feature type="transmembrane region" description="Helical" evidence="1">
    <location>
        <begin position="244"/>
        <end position="265"/>
    </location>
</feature>
<evidence type="ECO:0000313" key="4">
    <source>
        <dbReference type="Proteomes" id="UP001597042"/>
    </source>
</evidence>
<feature type="transmembrane region" description="Helical" evidence="1">
    <location>
        <begin position="65"/>
        <end position="90"/>
    </location>
</feature>
<feature type="domain" description="DUF1206" evidence="2">
    <location>
        <begin position="112"/>
        <end position="176"/>
    </location>
</feature>
<feature type="transmembrane region" description="Helical" evidence="1">
    <location>
        <begin position="195"/>
        <end position="224"/>
    </location>
</feature>
<proteinExistence type="predicted"/>